<dbReference type="WBParaSite" id="PDA_v2.g26855.t1">
    <property type="protein sequence ID" value="PDA_v2.g26855.t1"/>
    <property type="gene ID" value="PDA_v2.g26855"/>
</dbReference>
<keyword evidence="1" id="KW-0472">Membrane</keyword>
<evidence type="ECO:0000313" key="2">
    <source>
        <dbReference type="Proteomes" id="UP000887578"/>
    </source>
</evidence>
<proteinExistence type="predicted"/>
<evidence type="ECO:0000256" key="1">
    <source>
        <dbReference type="SAM" id="Phobius"/>
    </source>
</evidence>
<name>A0A914Q5Y7_9BILA</name>
<reference evidence="3" key="1">
    <citation type="submission" date="2022-11" db="UniProtKB">
        <authorList>
            <consortium name="WormBaseParasite"/>
        </authorList>
    </citation>
    <scope>IDENTIFICATION</scope>
</reference>
<evidence type="ECO:0000313" key="3">
    <source>
        <dbReference type="WBParaSite" id="PDA_v2.g26855.t1"/>
    </source>
</evidence>
<keyword evidence="2" id="KW-1185">Reference proteome</keyword>
<organism evidence="2 3">
    <name type="scientific">Panagrolaimus davidi</name>
    <dbReference type="NCBI Taxonomy" id="227884"/>
    <lineage>
        <taxon>Eukaryota</taxon>
        <taxon>Metazoa</taxon>
        <taxon>Ecdysozoa</taxon>
        <taxon>Nematoda</taxon>
        <taxon>Chromadorea</taxon>
        <taxon>Rhabditida</taxon>
        <taxon>Tylenchina</taxon>
        <taxon>Panagrolaimomorpha</taxon>
        <taxon>Panagrolaimoidea</taxon>
        <taxon>Panagrolaimidae</taxon>
        <taxon>Panagrolaimus</taxon>
    </lineage>
</organism>
<sequence length="104" mass="12350">MGYTPDGVKIFYYREPNEILNPCTDEHYLYPMDVLSYSEQIYGIPAVLENFEFLLIVETIAAGGIVYYRIDRKGGYKKLIHSNKRRKYDRFFMFLSLKVVKNFD</sequence>
<keyword evidence="1" id="KW-0812">Transmembrane</keyword>
<keyword evidence="1" id="KW-1133">Transmembrane helix</keyword>
<protein>
    <submittedName>
        <fullName evidence="3">Uncharacterized protein</fullName>
    </submittedName>
</protein>
<feature type="transmembrane region" description="Helical" evidence="1">
    <location>
        <begin position="53"/>
        <end position="70"/>
    </location>
</feature>
<dbReference type="AlphaFoldDB" id="A0A914Q5Y7"/>
<dbReference type="Proteomes" id="UP000887578">
    <property type="component" value="Unplaced"/>
</dbReference>
<accession>A0A914Q5Y7</accession>